<name>A0A2P6S5E1_ROSCH</name>
<proteinExistence type="predicted"/>
<keyword evidence="2" id="KW-1185">Reference proteome</keyword>
<gene>
    <name evidence="1" type="ORF">RchiOBHm_Chr2g0171551</name>
</gene>
<organism evidence="1 2">
    <name type="scientific">Rosa chinensis</name>
    <name type="common">China rose</name>
    <dbReference type="NCBI Taxonomy" id="74649"/>
    <lineage>
        <taxon>Eukaryota</taxon>
        <taxon>Viridiplantae</taxon>
        <taxon>Streptophyta</taxon>
        <taxon>Embryophyta</taxon>
        <taxon>Tracheophyta</taxon>
        <taxon>Spermatophyta</taxon>
        <taxon>Magnoliopsida</taxon>
        <taxon>eudicotyledons</taxon>
        <taxon>Gunneridae</taxon>
        <taxon>Pentapetalae</taxon>
        <taxon>rosids</taxon>
        <taxon>fabids</taxon>
        <taxon>Rosales</taxon>
        <taxon>Rosaceae</taxon>
        <taxon>Rosoideae</taxon>
        <taxon>Rosoideae incertae sedis</taxon>
        <taxon>Rosa</taxon>
    </lineage>
</organism>
<protein>
    <submittedName>
        <fullName evidence="1">Uncharacterized protein</fullName>
    </submittedName>
</protein>
<reference evidence="1 2" key="1">
    <citation type="journal article" date="2018" name="Nat. Genet.">
        <title>The Rosa genome provides new insights in the design of modern roses.</title>
        <authorList>
            <person name="Bendahmane M."/>
        </authorList>
    </citation>
    <scope>NUCLEOTIDE SEQUENCE [LARGE SCALE GENOMIC DNA]</scope>
    <source>
        <strain evidence="2">cv. Old Blush</strain>
    </source>
</reference>
<accession>A0A2P6S5E1</accession>
<dbReference type="EMBL" id="PDCK01000040">
    <property type="protein sequence ID" value="PRQ53895.1"/>
    <property type="molecule type" value="Genomic_DNA"/>
</dbReference>
<dbReference type="AlphaFoldDB" id="A0A2P6S5E1"/>
<evidence type="ECO:0000313" key="2">
    <source>
        <dbReference type="Proteomes" id="UP000238479"/>
    </source>
</evidence>
<dbReference type="Proteomes" id="UP000238479">
    <property type="component" value="Chromosome 2"/>
</dbReference>
<evidence type="ECO:0000313" key="1">
    <source>
        <dbReference type="EMBL" id="PRQ53895.1"/>
    </source>
</evidence>
<comment type="caution">
    <text evidence="1">The sequence shown here is derived from an EMBL/GenBank/DDBJ whole genome shotgun (WGS) entry which is preliminary data.</text>
</comment>
<sequence length="62" mass="6893">MPCQLWKMASLRILNRGGGGGGGGPEKCICQLIRYKANVEQNCSWCNNCMTSLYHVMLLMNV</sequence>
<dbReference type="Gramene" id="PRQ53895">
    <property type="protein sequence ID" value="PRQ53895"/>
    <property type="gene ID" value="RchiOBHm_Chr2g0171551"/>
</dbReference>